<comment type="caution">
    <text evidence="1">The sequence shown here is derived from an EMBL/GenBank/DDBJ whole genome shotgun (WGS) entry which is preliminary data.</text>
</comment>
<organism evidence="1 2">
    <name type="scientific">Tuber borchii</name>
    <name type="common">White truffle</name>
    <dbReference type="NCBI Taxonomy" id="42251"/>
    <lineage>
        <taxon>Eukaryota</taxon>
        <taxon>Fungi</taxon>
        <taxon>Dikarya</taxon>
        <taxon>Ascomycota</taxon>
        <taxon>Pezizomycotina</taxon>
        <taxon>Pezizomycetes</taxon>
        <taxon>Pezizales</taxon>
        <taxon>Tuberaceae</taxon>
        <taxon>Tuber</taxon>
    </lineage>
</organism>
<dbReference type="AlphaFoldDB" id="A0A2T6ZX35"/>
<name>A0A2T6ZX35_TUBBO</name>
<evidence type="ECO:0000313" key="2">
    <source>
        <dbReference type="Proteomes" id="UP000244722"/>
    </source>
</evidence>
<evidence type="ECO:0000313" key="1">
    <source>
        <dbReference type="EMBL" id="PUU80039.1"/>
    </source>
</evidence>
<dbReference type="Proteomes" id="UP000244722">
    <property type="component" value="Unassembled WGS sequence"/>
</dbReference>
<sequence length="155" mass="17335">MFANLESNPIRNVAYYRTSRRTDSGRSGTTGHKGLFRHSVFNRGVPSTVRESKELGSLGTVAPRQMAPAMSFPANLATRITSGRYTAVYLPDCFSTMESLFARYPHIHAPIAGVASRKSNTVLSTTPYYLWNCCAIVHRFFSIPKCSIYSLIIYR</sequence>
<protein>
    <submittedName>
        <fullName evidence="1">Uncharacterized protein</fullName>
    </submittedName>
</protein>
<dbReference type="EMBL" id="NESQ01000074">
    <property type="protein sequence ID" value="PUU80039.1"/>
    <property type="molecule type" value="Genomic_DNA"/>
</dbReference>
<accession>A0A2T6ZX35</accession>
<proteinExistence type="predicted"/>
<keyword evidence="2" id="KW-1185">Reference proteome</keyword>
<gene>
    <name evidence="1" type="ORF">B9Z19DRAFT_769517</name>
</gene>
<reference evidence="1 2" key="1">
    <citation type="submission" date="2017-04" db="EMBL/GenBank/DDBJ databases">
        <title>Draft genome sequence of Tuber borchii Vittad., a whitish edible truffle.</title>
        <authorList>
            <consortium name="DOE Joint Genome Institute"/>
            <person name="Murat C."/>
            <person name="Kuo A."/>
            <person name="Barry K.W."/>
            <person name="Clum A."/>
            <person name="Dockter R.B."/>
            <person name="Fauchery L."/>
            <person name="Iotti M."/>
            <person name="Kohler A."/>
            <person name="Labutti K."/>
            <person name="Lindquist E.A."/>
            <person name="Lipzen A."/>
            <person name="Ohm R.A."/>
            <person name="Wang M."/>
            <person name="Grigoriev I.V."/>
            <person name="Zambonelli A."/>
            <person name="Martin F.M."/>
        </authorList>
    </citation>
    <scope>NUCLEOTIDE SEQUENCE [LARGE SCALE GENOMIC DNA]</scope>
    <source>
        <strain evidence="1 2">Tbo3840</strain>
    </source>
</reference>